<evidence type="ECO:0000313" key="4">
    <source>
        <dbReference type="EMBL" id="CAB4579685.1"/>
    </source>
</evidence>
<keyword evidence="2" id="KW-0812">Transmembrane</keyword>
<feature type="transmembrane region" description="Helical" evidence="2">
    <location>
        <begin position="249"/>
        <end position="273"/>
    </location>
</feature>
<keyword evidence="1" id="KW-0175">Coiled coil</keyword>
<organism evidence="4">
    <name type="scientific">freshwater metagenome</name>
    <dbReference type="NCBI Taxonomy" id="449393"/>
    <lineage>
        <taxon>unclassified sequences</taxon>
        <taxon>metagenomes</taxon>
        <taxon>ecological metagenomes</taxon>
    </lineage>
</organism>
<evidence type="ECO:0000259" key="3">
    <source>
        <dbReference type="Pfam" id="PF14257"/>
    </source>
</evidence>
<name>A0A6J6EWC4_9ZZZZ</name>
<dbReference type="Pfam" id="PF14257">
    <property type="entry name" value="DUF4349"/>
    <property type="match status" value="1"/>
</dbReference>
<accession>A0A6J6EWC4</accession>
<dbReference type="PROSITE" id="PS51257">
    <property type="entry name" value="PROKAR_LIPOPROTEIN"/>
    <property type="match status" value="1"/>
</dbReference>
<protein>
    <submittedName>
        <fullName evidence="4">Unannotated protein</fullName>
    </submittedName>
</protein>
<evidence type="ECO:0000256" key="2">
    <source>
        <dbReference type="SAM" id="Phobius"/>
    </source>
</evidence>
<feature type="coiled-coil region" evidence="1">
    <location>
        <begin position="149"/>
        <end position="206"/>
    </location>
</feature>
<keyword evidence="2" id="KW-1133">Transmembrane helix</keyword>
<dbReference type="InterPro" id="IPR025645">
    <property type="entry name" value="DUF4349"/>
</dbReference>
<evidence type="ECO:0000256" key="1">
    <source>
        <dbReference type="SAM" id="Coils"/>
    </source>
</evidence>
<dbReference type="EMBL" id="CAEZTM010000080">
    <property type="protein sequence ID" value="CAB4579685.1"/>
    <property type="molecule type" value="Genomic_DNA"/>
</dbReference>
<sequence length="281" mass="29687">MITSRIALTLGLTTLLTLGGCSAGATESYEDMAVSAPGMAVGESVEMAAVESDGKAGYTSEPDVITTGYLSMSVDEPSAVADQISEVVVASGGRVASRSDYSPVDYGQPSAYLDVRIPSSDLDATVASITDLGEVQEISVNTVDVSLQKVDLDARIEVLEAAIERLTTLLVSAETTADLITIESALAERQAELDSLQSQRDYLSDQTLFATLSINLITPVDATPSDPDGFLDGLMRGWESVLAFFAGTVVWAGILLPWIGLVVVLVAVGWFIARIRSTRKQ</sequence>
<reference evidence="4" key="1">
    <citation type="submission" date="2020-05" db="EMBL/GenBank/DDBJ databases">
        <authorList>
            <person name="Chiriac C."/>
            <person name="Salcher M."/>
            <person name="Ghai R."/>
            <person name="Kavagutti S V."/>
        </authorList>
    </citation>
    <scope>NUCLEOTIDE SEQUENCE</scope>
</reference>
<dbReference type="AlphaFoldDB" id="A0A6J6EWC4"/>
<gene>
    <name evidence="4" type="ORF">UFOPK1684_01306</name>
</gene>
<feature type="domain" description="DUF4349" evidence="3">
    <location>
        <begin position="63"/>
        <end position="270"/>
    </location>
</feature>
<proteinExistence type="predicted"/>
<keyword evidence="2" id="KW-0472">Membrane</keyword>